<dbReference type="EMBL" id="CAKKNE010000005">
    <property type="protein sequence ID" value="CAH0378104.1"/>
    <property type="molecule type" value="Genomic_DNA"/>
</dbReference>
<sequence>MWRLALLLAAHTRALRAPASLGRRAAALRAAENDNPDFLEQNLGDASTAGENKAFKPFLHPLAGVSVSPRGFVAVLASPQTDGEAQRALPVVIHRADVDRIRSPYALAFLQLIQGIDVATAAILPPDALQKHVGRDDAVLKRVRVVAATQKKPTTEKRSAAFEKALPPIAEKLEKTLATSLNVALPAGAAEELLRKYAAEDGSLDREAFADVVKAAREAAGPVQRDDDVVFQLVLEDGDRVPASPFLALALALRHRCELAAGDVFDGPHAVDATDLDLPIQRLEALVADGARLSAHFATMFDAATRDAALPSSKEP</sequence>
<accession>A0A8J2SWV6</accession>
<gene>
    <name evidence="2" type="ORF">PECAL_5P26220</name>
</gene>
<feature type="signal peptide" evidence="1">
    <location>
        <begin position="1"/>
        <end position="16"/>
    </location>
</feature>
<evidence type="ECO:0000313" key="3">
    <source>
        <dbReference type="Proteomes" id="UP000789595"/>
    </source>
</evidence>
<name>A0A8J2SWV6_9STRA</name>
<comment type="caution">
    <text evidence="2">The sequence shown here is derived from an EMBL/GenBank/DDBJ whole genome shotgun (WGS) entry which is preliminary data.</text>
</comment>
<proteinExistence type="predicted"/>
<evidence type="ECO:0000256" key="1">
    <source>
        <dbReference type="SAM" id="SignalP"/>
    </source>
</evidence>
<feature type="chain" id="PRO_5035289747" description="FACT complex subunit" evidence="1">
    <location>
        <begin position="17"/>
        <end position="316"/>
    </location>
</feature>
<protein>
    <recommendedName>
        <fullName evidence="4">FACT complex subunit</fullName>
    </recommendedName>
</protein>
<dbReference type="AlphaFoldDB" id="A0A8J2SWV6"/>
<organism evidence="2 3">
    <name type="scientific">Pelagomonas calceolata</name>
    <dbReference type="NCBI Taxonomy" id="35677"/>
    <lineage>
        <taxon>Eukaryota</taxon>
        <taxon>Sar</taxon>
        <taxon>Stramenopiles</taxon>
        <taxon>Ochrophyta</taxon>
        <taxon>Pelagophyceae</taxon>
        <taxon>Pelagomonadales</taxon>
        <taxon>Pelagomonadaceae</taxon>
        <taxon>Pelagomonas</taxon>
    </lineage>
</organism>
<evidence type="ECO:0008006" key="4">
    <source>
        <dbReference type="Google" id="ProtNLM"/>
    </source>
</evidence>
<reference evidence="2" key="1">
    <citation type="submission" date="2021-11" db="EMBL/GenBank/DDBJ databases">
        <authorList>
            <consortium name="Genoscope - CEA"/>
            <person name="William W."/>
        </authorList>
    </citation>
    <scope>NUCLEOTIDE SEQUENCE</scope>
</reference>
<dbReference type="Proteomes" id="UP000789595">
    <property type="component" value="Unassembled WGS sequence"/>
</dbReference>
<evidence type="ECO:0000313" key="2">
    <source>
        <dbReference type="EMBL" id="CAH0378104.1"/>
    </source>
</evidence>
<keyword evidence="1" id="KW-0732">Signal</keyword>
<keyword evidence="3" id="KW-1185">Reference proteome</keyword>